<protein>
    <submittedName>
        <fullName evidence="3">Uncharacterized protein</fullName>
    </submittedName>
</protein>
<dbReference type="EMBL" id="LQRA01000070">
    <property type="protein sequence ID" value="KZE75752.1"/>
    <property type="molecule type" value="Genomic_DNA"/>
</dbReference>
<dbReference type="InterPro" id="IPR027417">
    <property type="entry name" value="P-loop_NTPase"/>
</dbReference>
<evidence type="ECO:0000313" key="3">
    <source>
        <dbReference type="EMBL" id="KZE75752.1"/>
    </source>
</evidence>
<sequence length="787" mass="91151">MMHSSNWINNIKSHWFSEDSFKGIENNQKLNQVIDFFSKLDFYISDDPTYYYHSDNNVDARANVYYEKIGLFKIIIEVNNTNNKIGVVTVEKIRRAEVNTRRIQDISDELDSNWEKMFLKKKYSLSDDRFESFVSDIEELKDLVSVYTRIQSKIPDLYLELKSITIRNFKKITQATINLENNLSILVGMNNAGKSSFIQGILLGYQSLYTLLKENRIRFRKNGSVDISVDKSPLPAARIDKFPFLLGNPLDLFNKNYRANISRGIDLFEFNFGEDLYIKIKGRIVGDVFSVFISDCSFQISKQAIKEFVERPITLIPSFFNVVINEERKSPGRYNSLLKTGNYNQLFRNILYDLKNDQESFENEGPQLSPKLDKFSELQHIIEDVFGIKDLDVKFTPQDDEYITATYQVGSTEDDKQERLDISTLGMGTLQFIQVVTQVLSGTPSIIMLDEPDAHLHTKLQVRIIELLKEFAQKYNVKFIVATHSKDIINNVNPRQVLTFTEDNSLSEIDDLHGFIGTIRNLGATTEELIGLNIGKRVVLVEGADDSLYIKRLYEKFTPDYRDNNYNLINFIPLGGRDSVISNNLDKFLGNIEDLSDFRKIAIFDKDYRLEEQQNLDAEKLRKKGFVVIEWSYKELENYFLVPATIANLINSKYPQNQLITKEDISSIVDELYKSSRNSIIYEFVKAFNLKKKREIEALYGEKFKDISPNKNDFLEFWEQASCYVEGQNPFSLLSGKEVLNLIRTQIIVKDTPSQKNFVYSLIDQLTEEDLHPDLLLLIDNIRNISN</sequence>
<dbReference type="Gene3D" id="3.40.50.300">
    <property type="entry name" value="P-loop containing nucleotide triphosphate hydrolases"/>
    <property type="match status" value="1"/>
</dbReference>
<dbReference type="CDD" id="cd00267">
    <property type="entry name" value="ABC_ATPase"/>
    <property type="match status" value="1"/>
</dbReference>
<proteinExistence type="predicted"/>
<dbReference type="InterPro" id="IPR051396">
    <property type="entry name" value="Bact_Antivir_Def_Nuclease"/>
</dbReference>
<name>A0A165QND1_9BACL</name>
<dbReference type="InterPro" id="IPR041685">
    <property type="entry name" value="AAA_GajA/Old/RecF-like"/>
</dbReference>
<evidence type="ECO:0000259" key="1">
    <source>
        <dbReference type="Pfam" id="PF13175"/>
    </source>
</evidence>
<dbReference type="AlphaFoldDB" id="A0A165QND1"/>
<dbReference type="InterPro" id="IPR003959">
    <property type="entry name" value="ATPase_AAA_core"/>
</dbReference>
<dbReference type="Pfam" id="PF13304">
    <property type="entry name" value="AAA_21"/>
    <property type="match status" value="1"/>
</dbReference>
<dbReference type="PANTHER" id="PTHR43581">
    <property type="entry name" value="ATP/GTP PHOSPHATASE"/>
    <property type="match status" value="1"/>
</dbReference>
<accession>A0A165QND1</accession>
<dbReference type="Proteomes" id="UP000076563">
    <property type="component" value="Unassembled WGS sequence"/>
</dbReference>
<reference evidence="4" key="1">
    <citation type="submission" date="2016-01" db="EMBL/GenBank/DDBJ databases">
        <title>Draft genome of Chromobacterium sp. F49.</title>
        <authorList>
            <person name="Hong K.W."/>
        </authorList>
    </citation>
    <scope>NUCLEOTIDE SEQUENCE [LARGE SCALE GENOMIC DNA]</scope>
    <source>
        <strain evidence="4">M63</strain>
    </source>
</reference>
<dbReference type="GO" id="GO:0005524">
    <property type="term" value="F:ATP binding"/>
    <property type="evidence" value="ECO:0007669"/>
    <property type="project" value="InterPro"/>
</dbReference>
<dbReference type="OrthoDB" id="308933at2"/>
<dbReference type="SUPFAM" id="SSF52540">
    <property type="entry name" value="P-loop containing nucleoside triphosphate hydrolases"/>
    <property type="match status" value="1"/>
</dbReference>
<feature type="domain" description="Endonuclease GajA/Old nuclease/RecF-like AAA" evidence="1">
    <location>
        <begin position="161"/>
        <end position="202"/>
    </location>
</feature>
<feature type="domain" description="ATPase AAA-type core" evidence="2">
    <location>
        <begin position="372"/>
        <end position="485"/>
    </location>
</feature>
<dbReference type="PANTHER" id="PTHR43581:SF4">
    <property type="entry name" value="ATP_GTP PHOSPHATASE"/>
    <property type="match status" value="1"/>
</dbReference>
<dbReference type="GO" id="GO:0016887">
    <property type="term" value="F:ATP hydrolysis activity"/>
    <property type="evidence" value="ECO:0007669"/>
    <property type="project" value="InterPro"/>
</dbReference>
<keyword evidence="4" id="KW-1185">Reference proteome</keyword>
<dbReference type="Pfam" id="PF13175">
    <property type="entry name" value="AAA_15"/>
    <property type="match status" value="1"/>
</dbReference>
<evidence type="ECO:0000259" key="2">
    <source>
        <dbReference type="Pfam" id="PF13304"/>
    </source>
</evidence>
<gene>
    <name evidence="3" type="ORF">AV654_25090</name>
</gene>
<evidence type="ECO:0000313" key="4">
    <source>
        <dbReference type="Proteomes" id="UP000076563"/>
    </source>
</evidence>
<dbReference type="RefSeq" id="WP_063184542.1">
    <property type="nucleotide sequence ID" value="NZ_LQRA01000070.1"/>
</dbReference>
<organism evidence="3 4">
    <name type="scientific">Paenibacillus elgii</name>
    <dbReference type="NCBI Taxonomy" id="189691"/>
    <lineage>
        <taxon>Bacteria</taxon>
        <taxon>Bacillati</taxon>
        <taxon>Bacillota</taxon>
        <taxon>Bacilli</taxon>
        <taxon>Bacillales</taxon>
        <taxon>Paenibacillaceae</taxon>
        <taxon>Paenibacillus</taxon>
    </lineage>
</organism>
<comment type="caution">
    <text evidence="3">The sequence shown here is derived from an EMBL/GenBank/DDBJ whole genome shotgun (WGS) entry which is preliminary data.</text>
</comment>